<sequence>MSSPVALILGAGANIGQAVAKAFASEGYRIALVARSPPKKPEDGILHISGDLEDPTSVAGIFDQVKKELGVPQVVVYNAASGFGDALILPLAGFAQSLAINTTSVYAAAQAATAGFKTLSTGGTFIFTGNATNVTPIPALAGLSIGKSATAALIQVLVGSSDKGETKYYYADERKEDGSPAGLDIDGAAHAKLYTGLAKDPKQGPWQQTFVKGIGYKPF</sequence>
<gene>
    <name evidence="3" type="ORF">SEUCBS140593_005746</name>
</gene>
<evidence type="ECO:0008006" key="5">
    <source>
        <dbReference type="Google" id="ProtNLM"/>
    </source>
</evidence>
<dbReference type="Gene3D" id="3.40.50.720">
    <property type="entry name" value="NAD(P)-binding Rossmann-like Domain"/>
    <property type="match status" value="1"/>
</dbReference>
<dbReference type="Proteomes" id="UP001642482">
    <property type="component" value="Unassembled WGS sequence"/>
</dbReference>
<proteinExistence type="inferred from homology"/>
<keyword evidence="2" id="KW-0560">Oxidoreductase</keyword>
<evidence type="ECO:0000256" key="2">
    <source>
        <dbReference type="ARBA" id="ARBA00023002"/>
    </source>
</evidence>
<name>A0ABP0C144_9PEZI</name>
<dbReference type="InterPro" id="IPR002347">
    <property type="entry name" value="SDR_fam"/>
</dbReference>
<dbReference type="EMBL" id="CAWUHD010000057">
    <property type="protein sequence ID" value="CAK7224976.1"/>
    <property type="molecule type" value="Genomic_DNA"/>
</dbReference>
<dbReference type="PANTHER" id="PTHR43669">
    <property type="entry name" value="5-KETO-D-GLUCONATE 5-REDUCTASE"/>
    <property type="match status" value="1"/>
</dbReference>
<keyword evidence="4" id="KW-1185">Reference proteome</keyword>
<accession>A0ABP0C144</accession>
<comment type="similarity">
    <text evidence="1">Belongs to the short-chain dehydrogenases/reductases (SDR) family.</text>
</comment>
<dbReference type="SUPFAM" id="SSF51735">
    <property type="entry name" value="NAD(P)-binding Rossmann-fold domains"/>
    <property type="match status" value="1"/>
</dbReference>
<evidence type="ECO:0000313" key="4">
    <source>
        <dbReference type="Proteomes" id="UP001642482"/>
    </source>
</evidence>
<reference evidence="3 4" key="1">
    <citation type="submission" date="2024-01" db="EMBL/GenBank/DDBJ databases">
        <authorList>
            <person name="Allen C."/>
            <person name="Tagirdzhanova G."/>
        </authorList>
    </citation>
    <scope>NUCLEOTIDE SEQUENCE [LARGE SCALE GENOMIC DNA]</scope>
</reference>
<evidence type="ECO:0000313" key="3">
    <source>
        <dbReference type="EMBL" id="CAK7224976.1"/>
    </source>
</evidence>
<dbReference type="PANTHER" id="PTHR43669:SF4">
    <property type="entry name" value="SHORT-CHAIN DEHYDROGENASE"/>
    <property type="match status" value="1"/>
</dbReference>
<dbReference type="InterPro" id="IPR036291">
    <property type="entry name" value="NAD(P)-bd_dom_sf"/>
</dbReference>
<protein>
    <recommendedName>
        <fullName evidence="5">Short-chain dehydrogenase</fullName>
    </recommendedName>
</protein>
<organism evidence="3 4">
    <name type="scientific">Sporothrix eucalyptigena</name>
    <dbReference type="NCBI Taxonomy" id="1812306"/>
    <lineage>
        <taxon>Eukaryota</taxon>
        <taxon>Fungi</taxon>
        <taxon>Dikarya</taxon>
        <taxon>Ascomycota</taxon>
        <taxon>Pezizomycotina</taxon>
        <taxon>Sordariomycetes</taxon>
        <taxon>Sordariomycetidae</taxon>
        <taxon>Ophiostomatales</taxon>
        <taxon>Ophiostomataceae</taxon>
        <taxon>Sporothrix</taxon>
    </lineage>
</organism>
<dbReference type="Pfam" id="PF00106">
    <property type="entry name" value="adh_short"/>
    <property type="match status" value="1"/>
</dbReference>
<comment type="caution">
    <text evidence="3">The sequence shown here is derived from an EMBL/GenBank/DDBJ whole genome shotgun (WGS) entry which is preliminary data.</text>
</comment>
<evidence type="ECO:0000256" key="1">
    <source>
        <dbReference type="ARBA" id="ARBA00006484"/>
    </source>
</evidence>